<evidence type="ECO:0000256" key="2">
    <source>
        <dbReference type="ARBA" id="ARBA00022729"/>
    </source>
</evidence>
<organism evidence="8 9">
    <name type="scientific">Gordonia oryzae</name>
    <dbReference type="NCBI Taxonomy" id="2487349"/>
    <lineage>
        <taxon>Bacteria</taxon>
        <taxon>Bacillati</taxon>
        <taxon>Actinomycetota</taxon>
        <taxon>Actinomycetes</taxon>
        <taxon>Mycobacteriales</taxon>
        <taxon>Gordoniaceae</taxon>
        <taxon>Gordonia</taxon>
    </lineage>
</organism>
<evidence type="ECO:0000256" key="4">
    <source>
        <dbReference type="ARBA" id="ARBA00023157"/>
    </source>
</evidence>
<dbReference type="InterPro" id="IPR012336">
    <property type="entry name" value="Thioredoxin-like_fold"/>
</dbReference>
<protein>
    <submittedName>
        <fullName evidence="8">Disulfide bond formation protein DsbA</fullName>
    </submittedName>
</protein>
<keyword evidence="4" id="KW-1015">Disulfide bond</keyword>
<keyword evidence="2" id="KW-0732">Signal</keyword>
<dbReference type="GO" id="GO:0016491">
    <property type="term" value="F:oxidoreductase activity"/>
    <property type="evidence" value="ECO:0007669"/>
    <property type="project" value="UniProtKB-KW"/>
</dbReference>
<keyword evidence="6" id="KW-0472">Membrane</keyword>
<evidence type="ECO:0000313" key="8">
    <source>
        <dbReference type="EMBL" id="RPA57059.1"/>
    </source>
</evidence>
<proteinExistence type="inferred from homology"/>
<comment type="similarity">
    <text evidence="1">Belongs to the thioredoxin family. DsbA subfamily.</text>
</comment>
<reference evidence="8 9" key="1">
    <citation type="submission" date="2018-11" db="EMBL/GenBank/DDBJ databases">
        <title>Draft genome sequence of Gordonia sp. RS15-1S isolated from rice stems.</title>
        <authorList>
            <person name="Muangham S."/>
        </authorList>
    </citation>
    <scope>NUCLEOTIDE SEQUENCE [LARGE SCALE GENOMIC DNA]</scope>
    <source>
        <strain evidence="8 9">RS15-1S</strain>
    </source>
</reference>
<keyword evidence="9" id="KW-1185">Reference proteome</keyword>
<dbReference type="Proteomes" id="UP000267536">
    <property type="component" value="Unassembled WGS sequence"/>
</dbReference>
<evidence type="ECO:0000256" key="1">
    <source>
        <dbReference type="ARBA" id="ARBA00005791"/>
    </source>
</evidence>
<dbReference type="CDD" id="cd02972">
    <property type="entry name" value="DsbA_family"/>
    <property type="match status" value="1"/>
</dbReference>
<feature type="domain" description="Thioredoxin-like fold" evidence="7">
    <location>
        <begin position="76"/>
        <end position="237"/>
    </location>
</feature>
<keyword evidence="6" id="KW-0812">Transmembrane</keyword>
<evidence type="ECO:0000259" key="7">
    <source>
        <dbReference type="Pfam" id="PF13462"/>
    </source>
</evidence>
<keyword evidence="3" id="KW-0560">Oxidoreductase</keyword>
<dbReference type="OrthoDB" id="117402at2"/>
<dbReference type="RefSeq" id="WP_123932559.1">
    <property type="nucleotide sequence ID" value="NZ_JBPSDP010000020.1"/>
</dbReference>
<sequence length="244" mass="26073">MADKRRKPIVDPRAAERRRSLVMKIGAGVAIVAIAVIVAVAVIHKNKSSTGDATAPSVATNSSFRITTAPAGSTPPVTVQIYEDFQCPVCKQFEQVYGDALTQVRSNPKVAMDYQPVAILDRMSSTNYSTRSANASACVAEATKGADNFAIWLKFHNILYANQPEENGSGLSDDQLAAFANQAGAPNVKECITNGQFKNWVTQQTKASQVQGTPTVKINGQDFNIQLGPDAFLARINQAAGTAQ</sequence>
<dbReference type="Gene3D" id="3.40.30.10">
    <property type="entry name" value="Glutaredoxin"/>
    <property type="match status" value="1"/>
</dbReference>
<evidence type="ECO:0000256" key="6">
    <source>
        <dbReference type="SAM" id="Phobius"/>
    </source>
</evidence>
<accession>A0A3N4G293</accession>
<evidence type="ECO:0000256" key="5">
    <source>
        <dbReference type="ARBA" id="ARBA00023284"/>
    </source>
</evidence>
<evidence type="ECO:0000256" key="3">
    <source>
        <dbReference type="ARBA" id="ARBA00023002"/>
    </source>
</evidence>
<dbReference type="PANTHER" id="PTHR13887">
    <property type="entry name" value="GLUTATHIONE S-TRANSFERASE KAPPA"/>
    <property type="match status" value="1"/>
</dbReference>
<keyword evidence="6" id="KW-1133">Transmembrane helix</keyword>
<feature type="transmembrane region" description="Helical" evidence="6">
    <location>
        <begin position="21"/>
        <end position="43"/>
    </location>
</feature>
<dbReference type="AlphaFoldDB" id="A0A3N4G293"/>
<name>A0A3N4G293_9ACTN</name>
<dbReference type="EMBL" id="RKMH01000019">
    <property type="protein sequence ID" value="RPA57059.1"/>
    <property type="molecule type" value="Genomic_DNA"/>
</dbReference>
<dbReference type="SUPFAM" id="SSF52833">
    <property type="entry name" value="Thioredoxin-like"/>
    <property type="match status" value="1"/>
</dbReference>
<comment type="caution">
    <text evidence="8">The sequence shown here is derived from an EMBL/GenBank/DDBJ whole genome shotgun (WGS) entry which is preliminary data.</text>
</comment>
<dbReference type="PANTHER" id="PTHR13887:SF14">
    <property type="entry name" value="DISULFIDE BOND FORMATION PROTEIN D"/>
    <property type="match status" value="1"/>
</dbReference>
<keyword evidence="5" id="KW-0676">Redox-active center</keyword>
<dbReference type="InterPro" id="IPR036249">
    <property type="entry name" value="Thioredoxin-like_sf"/>
</dbReference>
<evidence type="ECO:0000313" key="9">
    <source>
        <dbReference type="Proteomes" id="UP000267536"/>
    </source>
</evidence>
<dbReference type="Pfam" id="PF13462">
    <property type="entry name" value="Thioredoxin_4"/>
    <property type="match status" value="1"/>
</dbReference>
<gene>
    <name evidence="8" type="ORF">EF294_19480</name>
</gene>